<dbReference type="Proteomes" id="UP000799437">
    <property type="component" value="Unassembled WGS sequence"/>
</dbReference>
<dbReference type="GeneID" id="54480757"/>
<keyword evidence="2" id="KW-1185">Reference proteome</keyword>
<organism evidence="1 2">
    <name type="scientific">Pseudovirgaria hyperparasitica</name>
    <dbReference type="NCBI Taxonomy" id="470096"/>
    <lineage>
        <taxon>Eukaryota</taxon>
        <taxon>Fungi</taxon>
        <taxon>Dikarya</taxon>
        <taxon>Ascomycota</taxon>
        <taxon>Pezizomycotina</taxon>
        <taxon>Dothideomycetes</taxon>
        <taxon>Dothideomycetes incertae sedis</taxon>
        <taxon>Acrospermales</taxon>
        <taxon>Acrospermaceae</taxon>
        <taxon>Pseudovirgaria</taxon>
    </lineage>
</organism>
<protein>
    <submittedName>
        <fullName evidence="1">Uncharacterized protein</fullName>
    </submittedName>
</protein>
<dbReference type="AlphaFoldDB" id="A0A6A6WIX4"/>
<evidence type="ECO:0000313" key="1">
    <source>
        <dbReference type="EMBL" id="KAF2762056.1"/>
    </source>
</evidence>
<proteinExistence type="predicted"/>
<dbReference type="EMBL" id="ML996566">
    <property type="protein sequence ID" value="KAF2762056.1"/>
    <property type="molecule type" value="Genomic_DNA"/>
</dbReference>
<dbReference type="RefSeq" id="XP_033604507.1">
    <property type="nucleotide sequence ID" value="XM_033739703.1"/>
</dbReference>
<sequence>MRWQNEHGVMRTLTRMSMRMILMGLLLTLCARVENIYFVASNNAELGELIDFRARWNIPNNRPLVHPLSKLSRRRPHSMNHSRLMPPFQICNSIQFPSLISPSKDCGGACRSWCSGPVRKG</sequence>
<evidence type="ECO:0000313" key="2">
    <source>
        <dbReference type="Proteomes" id="UP000799437"/>
    </source>
</evidence>
<reference evidence="1" key="1">
    <citation type="journal article" date="2020" name="Stud. Mycol.">
        <title>101 Dothideomycetes genomes: a test case for predicting lifestyles and emergence of pathogens.</title>
        <authorList>
            <person name="Haridas S."/>
            <person name="Albert R."/>
            <person name="Binder M."/>
            <person name="Bloem J."/>
            <person name="Labutti K."/>
            <person name="Salamov A."/>
            <person name="Andreopoulos B."/>
            <person name="Baker S."/>
            <person name="Barry K."/>
            <person name="Bills G."/>
            <person name="Bluhm B."/>
            <person name="Cannon C."/>
            <person name="Castanera R."/>
            <person name="Culley D."/>
            <person name="Daum C."/>
            <person name="Ezra D."/>
            <person name="Gonzalez J."/>
            <person name="Henrissat B."/>
            <person name="Kuo A."/>
            <person name="Liang C."/>
            <person name="Lipzen A."/>
            <person name="Lutzoni F."/>
            <person name="Magnuson J."/>
            <person name="Mondo S."/>
            <person name="Nolan M."/>
            <person name="Ohm R."/>
            <person name="Pangilinan J."/>
            <person name="Park H.-J."/>
            <person name="Ramirez L."/>
            <person name="Alfaro M."/>
            <person name="Sun H."/>
            <person name="Tritt A."/>
            <person name="Yoshinaga Y."/>
            <person name="Zwiers L.-H."/>
            <person name="Turgeon B."/>
            <person name="Goodwin S."/>
            <person name="Spatafora J."/>
            <person name="Crous P."/>
            <person name="Grigoriev I."/>
        </authorList>
    </citation>
    <scope>NUCLEOTIDE SEQUENCE</scope>
    <source>
        <strain evidence="1">CBS 121739</strain>
    </source>
</reference>
<accession>A0A6A6WIX4</accession>
<name>A0A6A6WIX4_9PEZI</name>
<gene>
    <name evidence="1" type="ORF">EJ05DRAFT_195285</name>
</gene>